<dbReference type="EnsemblProtists" id="EOD12518">
    <property type="protein sequence ID" value="EOD12518"/>
    <property type="gene ID" value="EMIHUDRAFT_371310"/>
</dbReference>
<feature type="chain" id="PRO_5044226551" evidence="1">
    <location>
        <begin position="31"/>
        <end position="85"/>
    </location>
</feature>
<dbReference type="KEGG" id="ehx:EMIHUDRAFT_371310"/>
<dbReference type="HOGENOM" id="CLU_2519500_0_0_1"/>
<name>A0A0D3IMN3_EMIH1</name>
<dbReference type="RefSeq" id="XP_005764947.1">
    <property type="nucleotide sequence ID" value="XM_005764890.1"/>
</dbReference>
<sequence>QAPAAAGGLRHYLSQFTLGWLRLAASPAAAAVATDAGRGEQQLYDGVGVSGERPGSSKGVTLGDLVNADISDDSSAYSSARGSAR</sequence>
<evidence type="ECO:0000313" key="2">
    <source>
        <dbReference type="EnsemblProtists" id="EOD12518"/>
    </source>
</evidence>
<feature type="signal peptide" evidence="1">
    <location>
        <begin position="1"/>
        <end position="30"/>
    </location>
</feature>
<organism evidence="2 3">
    <name type="scientific">Emiliania huxleyi (strain CCMP1516)</name>
    <dbReference type="NCBI Taxonomy" id="280463"/>
    <lineage>
        <taxon>Eukaryota</taxon>
        <taxon>Haptista</taxon>
        <taxon>Haptophyta</taxon>
        <taxon>Prymnesiophyceae</taxon>
        <taxon>Isochrysidales</taxon>
        <taxon>Noelaerhabdaceae</taxon>
        <taxon>Emiliania</taxon>
    </lineage>
</organism>
<protein>
    <submittedName>
        <fullName evidence="2">Uncharacterized protein</fullName>
    </submittedName>
</protein>
<reference evidence="2" key="2">
    <citation type="submission" date="2024-10" db="UniProtKB">
        <authorList>
            <consortium name="EnsemblProtists"/>
        </authorList>
    </citation>
    <scope>IDENTIFICATION</scope>
</reference>
<evidence type="ECO:0000256" key="1">
    <source>
        <dbReference type="SAM" id="SignalP"/>
    </source>
</evidence>
<evidence type="ECO:0000313" key="3">
    <source>
        <dbReference type="Proteomes" id="UP000013827"/>
    </source>
</evidence>
<dbReference type="GeneID" id="17258668"/>
<keyword evidence="1" id="KW-0732">Signal</keyword>
<dbReference type="Proteomes" id="UP000013827">
    <property type="component" value="Unassembled WGS sequence"/>
</dbReference>
<dbReference type="PaxDb" id="2903-EOD12518"/>
<keyword evidence="3" id="KW-1185">Reference proteome</keyword>
<accession>A0A0D3IMN3</accession>
<dbReference type="AlphaFoldDB" id="A0A0D3IMN3"/>
<proteinExistence type="predicted"/>
<reference evidence="3" key="1">
    <citation type="journal article" date="2013" name="Nature">
        <title>Pan genome of the phytoplankton Emiliania underpins its global distribution.</title>
        <authorList>
            <person name="Read B.A."/>
            <person name="Kegel J."/>
            <person name="Klute M.J."/>
            <person name="Kuo A."/>
            <person name="Lefebvre S.C."/>
            <person name="Maumus F."/>
            <person name="Mayer C."/>
            <person name="Miller J."/>
            <person name="Monier A."/>
            <person name="Salamov A."/>
            <person name="Young J."/>
            <person name="Aguilar M."/>
            <person name="Claverie J.M."/>
            <person name="Frickenhaus S."/>
            <person name="Gonzalez K."/>
            <person name="Herman E.K."/>
            <person name="Lin Y.C."/>
            <person name="Napier J."/>
            <person name="Ogata H."/>
            <person name="Sarno A.F."/>
            <person name="Shmutz J."/>
            <person name="Schroeder D."/>
            <person name="de Vargas C."/>
            <person name="Verret F."/>
            <person name="von Dassow P."/>
            <person name="Valentin K."/>
            <person name="Van de Peer Y."/>
            <person name="Wheeler G."/>
            <person name="Dacks J.B."/>
            <person name="Delwiche C.F."/>
            <person name="Dyhrman S.T."/>
            <person name="Glockner G."/>
            <person name="John U."/>
            <person name="Richards T."/>
            <person name="Worden A.Z."/>
            <person name="Zhang X."/>
            <person name="Grigoriev I.V."/>
            <person name="Allen A.E."/>
            <person name="Bidle K."/>
            <person name="Borodovsky M."/>
            <person name="Bowler C."/>
            <person name="Brownlee C."/>
            <person name="Cock J.M."/>
            <person name="Elias M."/>
            <person name="Gladyshev V.N."/>
            <person name="Groth M."/>
            <person name="Guda C."/>
            <person name="Hadaegh A."/>
            <person name="Iglesias-Rodriguez M.D."/>
            <person name="Jenkins J."/>
            <person name="Jones B.M."/>
            <person name="Lawson T."/>
            <person name="Leese F."/>
            <person name="Lindquist E."/>
            <person name="Lobanov A."/>
            <person name="Lomsadze A."/>
            <person name="Malik S.B."/>
            <person name="Marsh M.E."/>
            <person name="Mackinder L."/>
            <person name="Mock T."/>
            <person name="Mueller-Roeber B."/>
            <person name="Pagarete A."/>
            <person name="Parker M."/>
            <person name="Probert I."/>
            <person name="Quesneville H."/>
            <person name="Raines C."/>
            <person name="Rensing S.A."/>
            <person name="Riano-Pachon D.M."/>
            <person name="Richier S."/>
            <person name="Rokitta S."/>
            <person name="Shiraiwa Y."/>
            <person name="Soanes D.M."/>
            <person name="van der Giezen M."/>
            <person name="Wahlund T.M."/>
            <person name="Williams B."/>
            <person name="Wilson W."/>
            <person name="Wolfe G."/>
            <person name="Wurch L.L."/>
        </authorList>
    </citation>
    <scope>NUCLEOTIDE SEQUENCE</scope>
</reference>